<keyword evidence="2 6" id="KW-0812">Transmembrane</keyword>
<dbReference type="EMBL" id="GQ231542">
    <property type="protein sequence ID" value="ACS36957.1"/>
    <property type="molecule type" value="Genomic_DNA"/>
</dbReference>
<dbReference type="RefSeq" id="YP_003002245.1">
    <property type="nucleotide sequence ID" value="NC_012903.1"/>
</dbReference>
<evidence type="ECO:0000256" key="1">
    <source>
        <dbReference type="ARBA" id="ARBA00004141"/>
    </source>
</evidence>
<dbReference type="Pfam" id="PF05140">
    <property type="entry name" value="ResB"/>
    <property type="match status" value="2"/>
</dbReference>
<feature type="transmembrane region" description="Helical" evidence="7">
    <location>
        <begin position="12"/>
        <end position="34"/>
    </location>
</feature>
<feature type="domain" description="ResB-like" evidence="8">
    <location>
        <begin position="346"/>
        <end position="418"/>
    </location>
</feature>
<keyword evidence="3 6" id="KW-0201">Cytochrome c-type biogenesis</keyword>
<sequence>MKIRLNLVKYLANLPFAISLLLTIATFSIFGSIIEQDQSIDFYQTKYNEPFFGFIDSNFILQIGLDHIFKTWWFISLLILFGTSLMCCTFLQQLPALKSVRRVKFYQFDKMFKRLPINTRIGSKSNGKVINVLNAKNYHVFQSRNVYYGNKGILGRVSPIIVHFSMVLILIGTILASTSGFVAQELVPESEIFYIQNILNNNVNTFVPQVSGRVNNFWISYNDDKSIKQFYTDLSIIDANGKEVKRETIYVNHPLKYRGLTFYQTDWNILGLRVKYNDGLSYQVPVLKQPNNIWVSWIPNKLTDIENFNFQNGNILLDTVLTGTSFVYNNEGNLLGASELNEPFPLSENVQFVDLITETGIQIKADPGLPLIYFGFFLLIVSIITSYQSYSQVWVWPLGDGLNIAGTSNRSKFEFEFELLNLVLKM</sequence>
<geneLocation type="chloroplast" evidence="9"/>
<keyword evidence="9" id="KW-0934">Plastid</keyword>
<evidence type="ECO:0000256" key="2">
    <source>
        <dbReference type="ARBA" id="ARBA00022692"/>
    </source>
</evidence>
<accession>C6KJ01</accession>
<dbReference type="InterPro" id="IPR007816">
    <property type="entry name" value="ResB-like_domain"/>
</dbReference>
<feature type="domain" description="ResB-like" evidence="8">
    <location>
        <begin position="16"/>
        <end position="271"/>
    </location>
</feature>
<feature type="transmembrane region" description="Helical" evidence="7">
    <location>
        <begin position="160"/>
        <end position="183"/>
    </location>
</feature>
<evidence type="ECO:0000256" key="7">
    <source>
        <dbReference type="SAM" id="Phobius"/>
    </source>
</evidence>
<reference evidence="9" key="1">
    <citation type="journal article" date="2010" name="J. Phycol.">
        <title>Analyses of the complete chloroplast genome sequences of two members of the pelagophyceae: Aureococcus anophagefferens CCMP1984 and Aureoumbra lagunensis CCMP1507.</title>
        <authorList>
            <person name="Ong H.C."/>
            <person name="Wilhelm S.W."/>
            <person name="Gobler C.J."/>
            <person name="Bullerjahn G."/>
            <person name="Jacobs M.A."/>
            <person name="McKay J."/>
            <person name="Sims E.H."/>
            <person name="Gillett W.G."/>
            <person name="Zhou Y."/>
            <person name="Haugen E."/>
            <person name="Rocap G."/>
            <person name="Cattolico R.A."/>
        </authorList>
    </citation>
    <scope>NUCLEOTIDE SEQUENCE</scope>
    <source>
        <strain evidence="9">CCMP 1507</strain>
    </source>
</reference>
<evidence type="ECO:0000259" key="8">
    <source>
        <dbReference type="Pfam" id="PF05140"/>
    </source>
</evidence>
<dbReference type="InterPro" id="IPR023494">
    <property type="entry name" value="Cyt_c_bgen_Ccs1/CcsB/ResB"/>
</dbReference>
<evidence type="ECO:0000313" key="9">
    <source>
        <dbReference type="EMBL" id="ACS36957.1"/>
    </source>
</evidence>
<evidence type="ECO:0000256" key="4">
    <source>
        <dbReference type="ARBA" id="ARBA00022989"/>
    </source>
</evidence>
<dbReference type="HAMAP" id="MF_01392">
    <property type="entry name" value="CytC_Ccs1"/>
    <property type="match status" value="1"/>
</dbReference>
<keyword evidence="4 6" id="KW-1133">Transmembrane helix</keyword>
<evidence type="ECO:0000256" key="5">
    <source>
        <dbReference type="ARBA" id="ARBA00023136"/>
    </source>
</evidence>
<comment type="similarity">
    <text evidence="6">Belongs to the Ccs1/CcsB family.</text>
</comment>
<keyword evidence="9" id="KW-0150">Chloroplast</keyword>
<name>C6KJ01_9STRA</name>
<dbReference type="PANTHER" id="PTHR31566">
    <property type="entry name" value="CYTOCHROME C BIOGENESIS PROTEIN CCS1, CHLOROPLASTIC"/>
    <property type="match status" value="1"/>
</dbReference>
<comment type="subunit">
    <text evidence="6">May interact with CcsA.</text>
</comment>
<dbReference type="GO" id="GO:0009535">
    <property type="term" value="C:chloroplast thylakoid membrane"/>
    <property type="evidence" value="ECO:0007669"/>
    <property type="project" value="UniProtKB-SubCell"/>
</dbReference>
<dbReference type="AlphaFoldDB" id="C6KJ01"/>
<organism evidence="9">
    <name type="scientific">Aureoumbra lagunensis</name>
    <dbReference type="NCBI Taxonomy" id="44058"/>
    <lineage>
        <taxon>Eukaryota</taxon>
        <taxon>Sar</taxon>
        <taxon>Stramenopiles</taxon>
        <taxon>Ochrophyta</taxon>
        <taxon>Pelagophyceae</taxon>
        <taxon>Pelagomonadales</taxon>
        <taxon>Aureoumbra</taxon>
    </lineage>
</organism>
<keyword evidence="5 6" id="KW-0472">Membrane</keyword>
<dbReference type="GO" id="GO:0017004">
    <property type="term" value="P:cytochrome complex assembly"/>
    <property type="evidence" value="ECO:0007669"/>
    <property type="project" value="UniProtKB-UniRule"/>
</dbReference>
<comment type="subcellular location">
    <subcellularLocation>
        <location evidence="1">Membrane</location>
        <topology evidence="1">Multi-pass membrane protein</topology>
    </subcellularLocation>
    <subcellularLocation>
        <location evidence="6">Plastid</location>
        <location evidence="6">Chloroplast thylakoid membrane</location>
        <topology evidence="6">Multi-pass membrane protein</topology>
    </subcellularLocation>
</comment>
<gene>
    <name evidence="9" type="primary">ycf44</name>
    <name evidence="6" type="synonym">ccs1</name>
    <name evidence="9" type="ORF">AulaCp069</name>
</gene>
<evidence type="ECO:0000256" key="3">
    <source>
        <dbReference type="ARBA" id="ARBA00022748"/>
    </source>
</evidence>
<protein>
    <recommendedName>
        <fullName evidence="6">Cytochrome c biogenesis protein Ccs1</fullName>
    </recommendedName>
</protein>
<dbReference type="PANTHER" id="PTHR31566:SF0">
    <property type="entry name" value="CYTOCHROME C BIOGENESIS PROTEIN CCS1, CHLOROPLASTIC"/>
    <property type="match status" value="1"/>
</dbReference>
<comment type="function">
    <text evidence="6">Required during biogenesis of c-type cytochromes (cytochrome c6 and cytochrome f) at the step of heme attachment.</text>
</comment>
<keyword evidence="6" id="KW-0793">Thylakoid</keyword>
<dbReference type="GeneID" id="8097514"/>
<proteinExistence type="inferred from homology"/>
<evidence type="ECO:0000256" key="6">
    <source>
        <dbReference type="HAMAP-Rule" id="MF_01392"/>
    </source>
</evidence>
<feature type="transmembrane region" description="Helical" evidence="7">
    <location>
        <begin position="71"/>
        <end position="91"/>
    </location>
</feature>